<protein>
    <submittedName>
        <fullName evidence="1">Uncharacterized protein</fullName>
    </submittedName>
</protein>
<accession>A0A6C0C295</accession>
<dbReference type="AlphaFoldDB" id="A0A6C0C295"/>
<dbReference type="EMBL" id="MN739324">
    <property type="protein sequence ID" value="QHS98815.1"/>
    <property type="molecule type" value="Genomic_DNA"/>
</dbReference>
<proteinExistence type="predicted"/>
<sequence length="126" mass="15480">MKNNLSYTLFEGLPKRNKKKMDYEKLKSEIMATETESPIDYEEESMQQYMLLNYQYDECKKKELERICEYYGISKRKKNKGELIQDIILYEIDNNNDEIVNRRKTLWFYLEEIKSDNYLRKFLILD</sequence>
<reference evidence="1" key="1">
    <citation type="journal article" date="2020" name="Nature">
        <title>Giant virus diversity and host interactions through global metagenomics.</title>
        <authorList>
            <person name="Schulz F."/>
            <person name="Roux S."/>
            <person name="Paez-Espino D."/>
            <person name="Jungbluth S."/>
            <person name="Walsh D.A."/>
            <person name="Denef V.J."/>
            <person name="McMahon K.D."/>
            <person name="Konstantinidis K.T."/>
            <person name="Eloe-Fadrosh E.A."/>
            <person name="Kyrpides N.C."/>
            <person name="Woyke T."/>
        </authorList>
    </citation>
    <scope>NUCLEOTIDE SEQUENCE</scope>
    <source>
        <strain evidence="1">GVMAG-M-3300020185-18</strain>
    </source>
</reference>
<evidence type="ECO:0000313" key="1">
    <source>
        <dbReference type="EMBL" id="QHS98815.1"/>
    </source>
</evidence>
<organism evidence="1">
    <name type="scientific">viral metagenome</name>
    <dbReference type="NCBI Taxonomy" id="1070528"/>
    <lineage>
        <taxon>unclassified sequences</taxon>
        <taxon>metagenomes</taxon>
        <taxon>organismal metagenomes</taxon>
    </lineage>
</organism>
<name>A0A6C0C295_9ZZZZ</name>